<keyword evidence="4" id="KW-1185">Reference proteome</keyword>
<keyword evidence="2" id="KW-0812">Transmembrane</keyword>
<name>A0A8J9YIK5_BRALA</name>
<dbReference type="PANTHER" id="PTHR21562">
    <property type="entry name" value="NOTUM-RELATED"/>
    <property type="match status" value="1"/>
</dbReference>
<feature type="transmembrane region" description="Helical" evidence="2">
    <location>
        <begin position="32"/>
        <end position="52"/>
    </location>
</feature>
<accession>A0A8J9YIK5</accession>
<dbReference type="OrthoDB" id="2015280at2759"/>
<evidence type="ECO:0000313" key="4">
    <source>
        <dbReference type="Proteomes" id="UP000838412"/>
    </source>
</evidence>
<evidence type="ECO:0000256" key="2">
    <source>
        <dbReference type="SAM" id="Phobius"/>
    </source>
</evidence>
<comment type="similarity">
    <text evidence="1">Belongs to the pectinacetylesterase family. Notum subfamily.</text>
</comment>
<protein>
    <submittedName>
        <fullName evidence="3">NOTUM protein</fullName>
    </submittedName>
</protein>
<dbReference type="PANTHER" id="PTHR21562:SF67">
    <property type="entry name" value="PECTIN ACETYLESTERASE"/>
    <property type="match status" value="1"/>
</dbReference>
<gene>
    <name evidence="3" type="primary">NOTUM</name>
    <name evidence="3" type="ORF">BLAG_LOCUS937</name>
</gene>
<dbReference type="EMBL" id="OV696686">
    <property type="protein sequence ID" value="CAH1229941.1"/>
    <property type="molecule type" value="Genomic_DNA"/>
</dbReference>
<dbReference type="GO" id="GO:0016787">
    <property type="term" value="F:hydrolase activity"/>
    <property type="evidence" value="ECO:0007669"/>
    <property type="project" value="InterPro"/>
</dbReference>
<sequence length="504" mass="55759">MGSSKMADGDDVVPLIHQTNGKPCTLGVRKRNFSLSVICGVLLLSAAVYFVAQVVFPYAMFRSEHGEYHNYNPNFKLPTWLDHDNDDTNNKLMTTIGSVQEEVSATQAVQVKLEGEVVVGTDNNNVNSNPEVKKSTDAHLYVLSKEEADKTGAYCLDGSPPAFYFRKGSGTGQKSWVVWLEGGGACVNVTSCYQRSFGNLGSSKALHHQKTLHGILSASKDVNPDFYTWNAALLVYCDGFFFAGNREGVVKHNDKSLYFRGRRNLNALIDRLLQAGLGEADRVILGGVSAGAIATYVGADDVIGRLPTSTDVKIVPDSGMFMNLPDKDGVYSFNDTYSVVMELQNAYLSANKACREARPQGEQWKCSYPENLVPYEPTPLFILNYLYDKVALKDIVRTTCRPDQCQGKDLAAVQNYRTSLLQVAKSELREKDGAFLITCFAHGLDNDLSWTEFTVNNRTVRQAVGDWYFGRTSDNVNVDTGPEINPTCKRQLSDDTEITQSLWD</sequence>
<dbReference type="Proteomes" id="UP000838412">
    <property type="component" value="Chromosome 1"/>
</dbReference>
<reference evidence="3" key="1">
    <citation type="submission" date="2022-01" db="EMBL/GenBank/DDBJ databases">
        <authorList>
            <person name="Braso-Vives M."/>
        </authorList>
    </citation>
    <scope>NUCLEOTIDE SEQUENCE</scope>
</reference>
<keyword evidence="2" id="KW-0472">Membrane</keyword>
<dbReference type="Pfam" id="PF03283">
    <property type="entry name" value="PAE"/>
    <property type="match status" value="1"/>
</dbReference>
<dbReference type="InterPro" id="IPR004963">
    <property type="entry name" value="PAE/NOTUM"/>
</dbReference>
<evidence type="ECO:0000313" key="3">
    <source>
        <dbReference type="EMBL" id="CAH1229941.1"/>
    </source>
</evidence>
<evidence type="ECO:0000256" key="1">
    <source>
        <dbReference type="ARBA" id="ARBA00010213"/>
    </source>
</evidence>
<organism evidence="3 4">
    <name type="scientific">Branchiostoma lanceolatum</name>
    <name type="common">Common lancelet</name>
    <name type="synonym">Amphioxus lanceolatum</name>
    <dbReference type="NCBI Taxonomy" id="7740"/>
    <lineage>
        <taxon>Eukaryota</taxon>
        <taxon>Metazoa</taxon>
        <taxon>Chordata</taxon>
        <taxon>Cephalochordata</taxon>
        <taxon>Leptocardii</taxon>
        <taxon>Amphioxiformes</taxon>
        <taxon>Branchiostomatidae</taxon>
        <taxon>Branchiostoma</taxon>
    </lineage>
</organism>
<keyword evidence="2" id="KW-1133">Transmembrane helix</keyword>
<proteinExistence type="inferred from homology"/>
<dbReference type="AlphaFoldDB" id="A0A8J9YIK5"/>